<evidence type="ECO:0000313" key="2">
    <source>
        <dbReference type="Proteomes" id="UP001432322"/>
    </source>
</evidence>
<gene>
    <name evidence="1" type="ORF">PFISCL1PPCAC_11153</name>
</gene>
<protein>
    <submittedName>
        <fullName evidence="1">Uncharacterized protein</fullName>
    </submittedName>
</protein>
<reference evidence="1" key="1">
    <citation type="submission" date="2023-10" db="EMBL/GenBank/DDBJ databases">
        <title>Genome assembly of Pristionchus species.</title>
        <authorList>
            <person name="Yoshida K."/>
            <person name="Sommer R.J."/>
        </authorList>
    </citation>
    <scope>NUCLEOTIDE SEQUENCE</scope>
    <source>
        <strain evidence="1">RS5133</strain>
    </source>
</reference>
<dbReference type="Proteomes" id="UP001432322">
    <property type="component" value="Unassembled WGS sequence"/>
</dbReference>
<proteinExistence type="predicted"/>
<dbReference type="AlphaFoldDB" id="A0AAV5VKC1"/>
<comment type="caution">
    <text evidence="1">The sequence shown here is derived from an EMBL/GenBank/DDBJ whole genome shotgun (WGS) entry which is preliminary data.</text>
</comment>
<sequence length="92" mass="10483">SFYVKWSKNRDFVFVKDPSLRIDHLGLAMSKSLPFRIRQRLSTGAAAAFSLYSRLRRQYESPHEPFSPSVSQGVQPISMAEVSCGWILNGNY</sequence>
<name>A0AAV5VKC1_9BILA</name>
<organism evidence="1 2">
    <name type="scientific">Pristionchus fissidentatus</name>
    <dbReference type="NCBI Taxonomy" id="1538716"/>
    <lineage>
        <taxon>Eukaryota</taxon>
        <taxon>Metazoa</taxon>
        <taxon>Ecdysozoa</taxon>
        <taxon>Nematoda</taxon>
        <taxon>Chromadorea</taxon>
        <taxon>Rhabditida</taxon>
        <taxon>Rhabditina</taxon>
        <taxon>Diplogasteromorpha</taxon>
        <taxon>Diplogasteroidea</taxon>
        <taxon>Neodiplogasteridae</taxon>
        <taxon>Pristionchus</taxon>
    </lineage>
</organism>
<feature type="non-terminal residue" evidence="1">
    <location>
        <position position="1"/>
    </location>
</feature>
<dbReference type="EMBL" id="BTSY01000003">
    <property type="protein sequence ID" value="GMT19856.1"/>
    <property type="molecule type" value="Genomic_DNA"/>
</dbReference>
<evidence type="ECO:0000313" key="1">
    <source>
        <dbReference type="EMBL" id="GMT19856.1"/>
    </source>
</evidence>
<keyword evidence="2" id="KW-1185">Reference proteome</keyword>
<accession>A0AAV5VKC1</accession>
<feature type="non-terminal residue" evidence="1">
    <location>
        <position position="92"/>
    </location>
</feature>